<keyword evidence="3" id="KW-1185">Reference proteome</keyword>
<dbReference type="EnsemblPlants" id="Pp3c11_559V3.1">
    <property type="protein sequence ID" value="PAC:32957815.CDS.1"/>
    <property type="gene ID" value="Pp3c11_559"/>
</dbReference>
<accession>A0A2K1JSW9</accession>
<dbReference type="Gramene" id="Pp3c11_559V3.1">
    <property type="protein sequence ID" value="PAC:32957815.CDS.1"/>
    <property type="gene ID" value="Pp3c11_559"/>
</dbReference>
<evidence type="ECO:0000313" key="2">
    <source>
        <dbReference type="EnsemblPlants" id="PAC:32957815.CDS.1"/>
    </source>
</evidence>
<dbReference type="EMBL" id="ABEU02000011">
    <property type="protein sequence ID" value="PNR44634.1"/>
    <property type="molecule type" value="Genomic_DNA"/>
</dbReference>
<proteinExistence type="predicted"/>
<dbReference type="Proteomes" id="UP000006727">
    <property type="component" value="Chromosome 11"/>
</dbReference>
<organism evidence="1">
    <name type="scientific">Physcomitrium patens</name>
    <name type="common">Spreading-leaved earth moss</name>
    <name type="synonym">Physcomitrella patens</name>
    <dbReference type="NCBI Taxonomy" id="3218"/>
    <lineage>
        <taxon>Eukaryota</taxon>
        <taxon>Viridiplantae</taxon>
        <taxon>Streptophyta</taxon>
        <taxon>Embryophyta</taxon>
        <taxon>Bryophyta</taxon>
        <taxon>Bryophytina</taxon>
        <taxon>Bryopsida</taxon>
        <taxon>Funariidae</taxon>
        <taxon>Funariales</taxon>
        <taxon>Funariaceae</taxon>
        <taxon>Physcomitrium</taxon>
    </lineage>
</organism>
<reference evidence="1 3" key="2">
    <citation type="journal article" date="2018" name="Plant J.">
        <title>The Physcomitrella patens chromosome-scale assembly reveals moss genome structure and evolution.</title>
        <authorList>
            <person name="Lang D."/>
            <person name="Ullrich K.K."/>
            <person name="Murat F."/>
            <person name="Fuchs J."/>
            <person name="Jenkins J."/>
            <person name="Haas F.B."/>
            <person name="Piednoel M."/>
            <person name="Gundlach H."/>
            <person name="Van Bel M."/>
            <person name="Meyberg R."/>
            <person name="Vives C."/>
            <person name="Morata J."/>
            <person name="Symeonidi A."/>
            <person name="Hiss M."/>
            <person name="Muchero W."/>
            <person name="Kamisugi Y."/>
            <person name="Saleh O."/>
            <person name="Blanc G."/>
            <person name="Decker E.L."/>
            <person name="van Gessel N."/>
            <person name="Grimwood J."/>
            <person name="Hayes R.D."/>
            <person name="Graham S.W."/>
            <person name="Gunter L.E."/>
            <person name="McDaniel S.F."/>
            <person name="Hoernstein S.N.W."/>
            <person name="Larsson A."/>
            <person name="Li F.W."/>
            <person name="Perroud P.F."/>
            <person name="Phillips J."/>
            <person name="Ranjan P."/>
            <person name="Rokshar D.S."/>
            <person name="Rothfels C.J."/>
            <person name="Schneider L."/>
            <person name="Shu S."/>
            <person name="Stevenson D.W."/>
            <person name="Thummler F."/>
            <person name="Tillich M."/>
            <person name="Villarreal Aguilar J.C."/>
            <person name="Widiez T."/>
            <person name="Wong G.K."/>
            <person name="Wymore A."/>
            <person name="Zhang Y."/>
            <person name="Zimmer A.D."/>
            <person name="Quatrano R.S."/>
            <person name="Mayer K.F.X."/>
            <person name="Goodstein D."/>
            <person name="Casacuberta J.M."/>
            <person name="Vandepoele K."/>
            <person name="Reski R."/>
            <person name="Cuming A.C."/>
            <person name="Tuskan G.A."/>
            <person name="Maumus F."/>
            <person name="Salse J."/>
            <person name="Schmutz J."/>
            <person name="Rensing S.A."/>
        </authorList>
    </citation>
    <scope>NUCLEOTIDE SEQUENCE [LARGE SCALE GENOMIC DNA]</scope>
    <source>
        <strain evidence="2 3">cv. Gransden 2004</strain>
    </source>
</reference>
<reference evidence="2" key="3">
    <citation type="submission" date="2020-12" db="UniProtKB">
        <authorList>
            <consortium name="EnsemblPlants"/>
        </authorList>
    </citation>
    <scope>IDENTIFICATION</scope>
</reference>
<dbReference type="InParanoid" id="A0A2K1JSW9"/>
<gene>
    <name evidence="1" type="ORF">PHYPA_014403</name>
</gene>
<reference evidence="1 3" key="1">
    <citation type="journal article" date="2008" name="Science">
        <title>The Physcomitrella genome reveals evolutionary insights into the conquest of land by plants.</title>
        <authorList>
            <person name="Rensing S."/>
            <person name="Lang D."/>
            <person name="Zimmer A."/>
            <person name="Terry A."/>
            <person name="Salamov A."/>
            <person name="Shapiro H."/>
            <person name="Nishiyama T."/>
            <person name="Perroud P.-F."/>
            <person name="Lindquist E."/>
            <person name="Kamisugi Y."/>
            <person name="Tanahashi T."/>
            <person name="Sakakibara K."/>
            <person name="Fujita T."/>
            <person name="Oishi K."/>
            <person name="Shin-I T."/>
            <person name="Kuroki Y."/>
            <person name="Toyoda A."/>
            <person name="Suzuki Y."/>
            <person name="Hashimoto A."/>
            <person name="Yamaguchi K."/>
            <person name="Sugano A."/>
            <person name="Kohara Y."/>
            <person name="Fujiyama A."/>
            <person name="Anterola A."/>
            <person name="Aoki S."/>
            <person name="Ashton N."/>
            <person name="Barbazuk W.B."/>
            <person name="Barker E."/>
            <person name="Bennetzen J."/>
            <person name="Bezanilla M."/>
            <person name="Blankenship R."/>
            <person name="Cho S.H."/>
            <person name="Dutcher S."/>
            <person name="Estelle M."/>
            <person name="Fawcett J.A."/>
            <person name="Gundlach H."/>
            <person name="Hanada K."/>
            <person name="Heyl A."/>
            <person name="Hicks K.A."/>
            <person name="Hugh J."/>
            <person name="Lohr M."/>
            <person name="Mayer K."/>
            <person name="Melkozernov A."/>
            <person name="Murata T."/>
            <person name="Nelson D."/>
            <person name="Pils B."/>
            <person name="Prigge M."/>
            <person name="Reiss B."/>
            <person name="Renner T."/>
            <person name="Rombauts S."/>
            <person name="Rushton P."/>
            <person name="Sanderfoot A."/>
            <person name="Schween G."/>
            <person name="Shiu S.-H."/>
            <person name="Stueber K."/>
            <person name="Theodoulou F.L."/>
            <person name="Tu H."/>
            <person name="Van de Peer Y."/>
            <person name="Verrier P.J."/>
            <person name="Waters E."/>
            <person name="Wood A."/>
            <person name="Yang L."/>
            <person name="Cove D."/>
            <person name="Cuming A."/>
            <person name="Hasebe M."/>
            <person name="Lucas S."/>
            <person name="Mishler D.B."/>
            <person name="Reski R."/>
            <person name="Grigoriev I."/>
            <person name="Quatrano R.S."/>
            <person name="Boore J.L."/>
        </authorList>
    </citation>
    <scope>NUCLEOTIDE SEQUENCE [LARGE SCALE GENOMIC DNA]</scope>
    <source>
        <strain evidence="2 3">cv. Gransden 2004</strain>
    </source>
</reference>
<evidence type="ECO:0000313" key="1">
    <source>
        <dbReference type="EMBL" id="PNR44634.1"/>
    </source>
</evidence>
<protein>
    <submittedName>
        <fullName evidence="1 2">Uncharacterized protein</fullName>
    </submittedName>
</protein>
<name>A0A2K1JSW9_PHYPA</name>
<evidence type="ECO:0000313" key="3">
    <source>
        <dbReference type="Proteomes" id="UP000006727"/>
    </source>
</evidence>
<dbReference type="AlphaFoldDB" id="A0A2K1JSW9"/>
<sequence length="102" mass="11647">MRHTRQLCQLGVESPHSPQAFQILARRIYCCRARYSVDESHASLVLEDSLVALTILSEDKSATRLMATVEFLLVVTWYLCKGSINANENACLSSRNFLWRKD</sequence>